<reference evidence="1" key="1">
    <citation type="submission" date="2016-03" db="EMBL/GenBank/DDBJ databases">
        <title>Co-evolution between Pasteurellaceae and their hosts.</title>
        <authorList>
            <person name="Hansen M.J."/>
            <person name="Bojesen A.M."/>
            <person name="Planet P."/>
        </authorList>
    </citation>
    <scope>NUCLEOTIDE SEQUENCE</scope>
    <source>
        <strain evidence="1">146/S8/89</strain>
    </source>
</reference>
<comment type="caution">
    <text evidence="1">The sequence shown here is derived from an EMBL/GenBank/DDBJ whole genome shotgun (WGS) entry which is preliminary data.</text>
</comment>
<proteinExistence type="predicted"/>
<dbReference type="Pfam" id="PF06252">
    <property type="entry name" value="GemA"/>
    <property type="match status" value="1"/>
</dbReference>
<evidence type="ECO:0000313" key="1">
    <source>
        <dbReference type="EMBL" id="MDG6895059.1"/>
    </source>
</evidence>
<accession>A0A9X4PCD3</accession>
<evidence type="ECO:0008006" key="3">
    <source>
        <dbReference type="Google" id="ProtNLM"/>
    </source>
</evidence>
<keyword evidence="2" id="KW-1185">Reference proteome</keyword>
<sequence>MHQNNQRQALIAKIHIAKNQLKLDEDTYRQMLQGLTGKASCRLMKIADLNKVLEAMKRRGFKAQHKQKRPEPAKYKAIYLAKITALLCQYKLPPSYADSMAKQAFGVDFVHWLSVDKLKKVIQMLAVYHQRQQQKR</sequence>
<dbReference type="AlphaFoldDB" id="A0A9X4PCD3"/>
<organism evidence="1 2">
    <name type="scientific">Volucribacter amazonae</name>
    <dbReference type="NCBI Taxonomy" id="256731"/>
    <lineage>
        <taxon>Bacteria</taxon>
        <taxon>Pseudomonadati</taxon>
        <taxon>Pseudomonadota</taxon>
        <taxon>Gammaproteobacteria</taxon>
        <taxon>Pasteurellales</taxon>
        <taxon>Pasteurellaceae</taxon>
        <taxon>Volucribacter</taxon>
    </lineage>
</organism>
<gene>
    <name evidence="1" type="ORF">A6A20_05315</name>
</gene>
<dbReference type="InterPro" id="IPR009363">
    <property type="entry name" value="Phage_Mu_Gp16"/>
</dbReference>
<name>A0A9X4PCD3_9PAST</name>
<dbReference type="Proteomes" id="UP001155500">
    <property type="component" value="Unassembled WGS sequence"/>
</dbReference>
<protein>
    <recommendedName>
        <fullName evidence="3">Phage gp16-like protein</fullName>
    </recommendedName>
</protein>
<dbReference type="RefSeq" id="WP_279572497.1">
    <property type="nucleotide sequence ID" value="NZ_LWID01000001.1"/>
</dbReference>
<dbReference type="EMBL" id="LWID01000001">
    <property type="protein sequence ID" value="MDG6895059.1"/>
    <property type="molecule type" value="Genomic_DNA"/>
</dbReference>
<evidence type="ECO:0000313" key="2">
    <source>
        <dbReference type="Proteomes" id="UP001155500"/>
    </source>
</evidence>